<gene>
    <name evidence="1" type="ORF">H7J73_10810</name>
</gene>
<dbReference type="RefSeq" id="WP_264067383.1">
    <property type="nucleotide sequence ID" value="NZ_JACKTY010000025.1"/>
</dbReference>
<dbReference type="Proteomes" id="UP001526201">
    <property type="component" value="Unassembled WGS sequence"/>
</dbReference>
<name>A0ABT3CAQ6_9MYCO</name>
<evidence type="ECO:0000313" key="2">
    <source>
        <dbReference type="Proteomes" id="UP001526201"/>
    </source>
</evidence>
<organism evidence="1 2">
    <name type="scientific">Mycolicibacterium komossense</name>
    <dbReference type="NCBI Taxonomy" id="1779"/>
    <lineage>
        <taxon>Bacteria</taxon>
        <taxon>Bacillati</taxon>
        <taxon>Actinomycetota</taxon>
        <taxon>Actinomycetes</taxon>
        <taxon>Mycobacteriales</taxon>
        <taxon>Mycobacteriaceae</taxon>
        <taxon>Mycolicibacterium</taxon>
    </lineage>
</organism>
<evidence type="ECO:0000313" key="1">
    <source>
        <dbReference type="EMBL" id="MCV7226521.1"/>
    </source>
</evidence>
<dbReference type="EMBL" id="JACKTY010000025">
    <property type="protein sequence ID" value="MCV7226521.1"/>
    <property type="molecule type" value="Genomic_DNA"/>
</dbReference>
<protein>
    <submittedName>
        <fullName evidence="1">Uncharacterized protein</fullName>
    </submittedName>
</protein>
<keyword evidence="2" id="KW-1185">Reference proteome</keyword>
<sequence length="116" mass="12197">MMSVFVTPHAAGGVDIRQGDHLVRIPPAVARIAVDAINDHLEGIPDPAHHHRRRGRTVTPTAITITHADGSTTTVPLAASPGGGYQTVDETFSAYVDVTRSGRPAATTPAKARWAS</sequence>
<accession>A0ABT3CAQ6</accession>
<comment type="caution">
    <text evidence="1">The sequence shown here is derived from an EMBL/GenBank/DDBJ whole genome shotgun (WGS) entry which is preliminary data.</text>
</comment>
<reference evidence="1 2" key="1">
    <citation type="journal article" date="2022" name="BMC Genomics">
        <title>Comparative genome analysis of mycobacteria focusing on tRNA and non-coding RNA.</title>
        <authorList>
            <person name="Behra P.R.K."/>
            <person name="Pettersson B.M.F."/>
            <person name="Ramesh M."/>
            <person name="Das S."/>
            <person name="Dasgupta S."/>
            <person name="Kirsebom L.A."/>
        </authorList>
    </citation>
    <scope>NUCLEOTIDE SEQUENCE [LARGE SCALE GENOMIC DNA]</scope>
    <source>
        <strain evidence="1 2">DSM 44078</strain>
    </source>
</reference>
<proteinExistence type="predicted"/>